<accession>A0A0D5YRL9</accession>
<dbReference type="EMBL" id="CP011071">
    <property type="protein sequence ID" value="AKA34513.1"/>
    <property type="molecule type" value="Genomic_DNA"/>
</dbReference>
<evidence type="ECO:0000313" key="2">
    <source>
        <dbReference type="Proteomes" id="UP000032726"/>
    </source>
</evidence>
<dbReference type="STRING" id="516051.VC82_859"/>
<dbReference type="AlphaFoldDB" id="A0A0D5YRL9"/>
<name>A0A0D5YRL9_9FLAO</name>
<protein>
    <submittedName>
        <fullName evidence="1">Uncharacterized protein</fullName>
    </submittedName>
</protein>
<dbReference type="RefSeq" id="WP_045801272.1">
    <property type="nucleotide sequence ID" value="NZ_CP011071.1"/>
</dbReference>
<gene>
    <name evidence="1" type="ORF">VC82_859</name>
</gene>
<organism evidence="1 2">
    <name type="scientific">Flagellimonas lutaonensis</name>
    <dbReference type="NCBI Taxonomy" id="516051"/>
    <lineage>
        <taxon>Bacteria</taxon>
        <taxon>Pseudomonadati</taxon>
        <taxon>Bacteroidota</taxon>
        <taxon>Flavobacteriia</taxon>
        <taxon>Flavobacteriales</taxon>
        <taxon>Flavobacteriaceae</taxon>
        <taxon>Flagellimonas</taxon>
    </lineage>
</organism>
<sequence>MKTLKVIGIAILLLGFGMGTVRSQITQPKVKPKVNLPVKLPTAFDKIMYDLDHGTCYEIAVVSLQLNARNQQRTSFGKEARYGLGSLFKSGNELKSVLPLEIGIKQTPHQRTVQTTVRLKKNGKTVTLDIRNSQYYHLIYDVKIIKKKNGYWLMAEKDHNNETVSFIFAIYKTDCLI</sequence>
<dbReference type="KEGG" id="mlt:VC82_859"/>
<dbReference type="HOGENOM" id="CLU_1516255_0_0_10"/>
<keyword evidence="2" id="KW-1185">Reference proteome</keyword>
<dbReference type="Proteomes" id="UP000032726">
    <property type="component" value="Chromosome"/>
</dbReference>
<proteinExistence type="predicted"/>
<evidence type="ECO:0000313" key="1">
    <source>
        <dbReference type="EMBL" id="AKA34513.1"/>
    </source>
</evidence>
<reference evidence="1 2" key="1">
    <citation type="submission" date="2015-03" db="EMBL/GenBank/DDBJ databases">
        <title>Complete genome sequence of Muricauda lutaonensis CC-HSB-11T, isolated from a coastal hot spring.</title>
        <authorList>
            <person name="Kim K.M."/>
        </authorList>
    </citation>
    <scope>NUCLEOTIDE SEQUENCE [LARGE SCALE GENOMIC DNA]</scope>
    <source>
        <strain evidence="1 2">CC-HSB-11</strain>
    </source>
</reference>